<gene>
    <name evidence="1" type="ORF">ACFFGH_34150</name>
</gene>
<accession>A0ABV6S448</accession>
<dbReference type="Proteomes" id="UP001589896">
    <property type="component" value="Unassembled WGS sequence"/>
</dbReference>
<evidence type="ECO:0000313" key="2">
    <source>
        <dbReference type="Proteomes" id="UP001589896"/>
    </source>
</evidence>
<organism evidence="1 2">
    <name type="scientific">Lysobacter korlensis</name>
    <dbReference type="NCBI Taxonomy" id="553636"/>
    <lineage>
        <taxon>Bacteria</taxon>
        <taxon>Pseudomonadati</taxon>
        <taxon>Pseudomonadota</taxon>
        <taxon>Gammaproteobacteria</taxon>
        <taxon>Lysobacterales</taxon>
        <taxon>Lysobacteraceae</taxon>
        <taxon>Lysobacter</taxon>
    </lineage>
</organism>
<name>A0ABV6S448_9GAMM</name>
<proteinExistence type="predicted"/>
<comment type="caution">
    <text evidence="1">The sequence shown here is derived from an EMBL/GenBank/DDBJ whole genome shotgun (WGS) entry which is preliminary data.</text>
</comment>
<evidence type="ECO:0008006" key="3">
    <source>
        <dbReference type="Google" id="ProtNLM"/>
    </source>
</evidence>
<keyword evidence="2" id="KW-1185">Reference proteome</keyword>
<protein>
    <recommendedName>
        <fullName evidence="3">Roadblock/LAMTOR2 domain-containing protein</fullName>
    </recommendedName>
</protein>
<reference evidence="1 2" key="1">
    <citation type="submission" date="2024-09" db="EMBL/GenBank/DDBJ databases">
        <authorList>
            <person name="Sun Q."/>
            <person name="Mori K."/>
        </authorList>
    </citation>
    <scope>NUCLEOTIDE SEQUENCE [LARGE SCALE GENOMIC DNA]</scope>
    <source>
        <strain evidence="1 2">KCTC 23076</strain>
    </source>
</reference>
<evidence type="ECO:0000313" key="1">
    <source>
        <dbReference type="EMBL" id="MFC0682898.1"/>
    </source>
</evidence>
<dbReference type="RefSeq" id="WP_386677366.1">
    <property type="nucleotide sequence ID" value="NZ_JBHLTG010000027.1"/>
</dbReference>
<sequence>MKRKMHSVQVETDREGNIQLSQELHDLNDPDPIITVSPDQAGLLASWLIEAAGSIRGDNEAIESIPVKFFSRGPEAELEELKVYNNNSGMIILSIDEDTYIEVSPAMAKRMRDQLSKAISLAFTDMLRGDDEV</sequence>
<dbReference type="EMBL" id="JBHLTG010000027">
    <property type="protein sequence ID" value="MFC0682898.1"/>
    <property type="molecule type" value="Genomic_DNA"/>
</dbReference>